<organism evidence="2 3">
    <name type="scientific">Araneus ventricosus</name>
    <name type="common">Orbweaver spider</name>
    <name type="synonym">Epeira ventricosa</name>
    <dbReference type="NCBI Taxonomy" id="182803"/>
    <lineage>
        <taxon>Eukaryota</taxon>
        <taxon>Metazoa</taxon>
        <taxon>Ecdysozoa</taxon>
        <taxon>Arthropoda</taxon>
        <taxon>Chelicerata</taxon>
        <taxon>Arachnida</taxon>
        <taxon>Araneae</taxon>
        <taxon>Araneomorphae</taxon>
        <taxon>Entelegynae</taxon>
        <taxon>Araneoidea</taxon>
        <taxon>Araneidae</taxon>
        <taxon>Araneus</taxon>
    </lineage>
</organism>
<name>A0A4Y2U4C5_ARAVE</name>
<dbReference type="Proteomes" id="UP000499080">
    <property type="component" value="Unassembled WGS sequence"/>
</dbReference>
<dbReference type="OrthoDB" id="10057854at2759"/>
<protein>
    <submittedName>
        <fullName evidence="2">Uncharacterized protein</fullName>
    </submittedName>
</protein>
<gene>
    <name evidence="2" type="ORF">AVEN_153669_1</name>
</gene>
<dbReference type="AlphaFoldDB" id="A0A4Y2U4C5"/>
<feature type="compositionally biased region" description="Basic residues" evidence="1">
    <location>
        <begin position="121"/>
        <end position="132"/>
    </location>
</feature>
<accession>A0A4Y2U4C5</accession>
<dbReference type="EMBL" id="BGPR01033761">
    <property type="protein sequence ID" value="GBO07825.1"/>
    <property type="molecule type" value="Genomic_DNA"/>
</dbReference>
<proteinExistence type="predicted"/>
<feature type="region of interest" description="Disordered" evidence="1">
    <location>
        <begin position="95"/>
        <end position="132"/>
    </location>
</feature>
<evidence type="ECO:0000256" key="1">
    <source>
        <dbReference type="SAM" id="MobiDB-lite"/>
    </source>
</evidence>
<comment type="caution">
    <text evidence="2">The sequence shown here is derived from an EMBL/GenBank/DDBJ whole genome shotgun (WGS) entry which is preliminary data.</text>
</comment>
<sequence length="132" mass="15388">MATEKSQDNTRKMEIYMKTKQKEGGVKIYTSLKALKKKEITGDAASRQGGRLENVKRELLKLKKKEAADCQLWHSVDKTEETEEQGNSRFFRHGITWAGEKSQKTEEERNSRLAVMGQRSQQRKSRRNRTKK</sequence>
<reference evidence="2 3" key="1">
    <citation type="journal article" date="2019" name="Sci. Rep.">
        <title>Orb-weaving spider Araneus ventricosus genome elucidates the spidroin gene catalogue.</title>
        <authorList>
            <person name="Kono N."/>
            <person name="Nakamura H."/>
            <person name="Ohtoshi R."/>
            <person name="Moran D.A.P."/>
            <person name="Shinohara A."/>
            <person name="Yoshida Y."/>
            <person name="Fujiwara M."/>
            <person name="Mori M."/>
            <person name="Tomita M."/>
            <person name="Arakawa K."/>
        </authorList>
    </citation>
    <scope>NUCLEOTIDE SEQUENCE [LARGE SCALE GENOMIC DNA]</scope>
</reference>
<evidence type="ECO:0000313" key="2">
    <source>
        <dbReference type="EMBL" id="GBO07825.1"/>
    </source>
</evidence>
<evidence type="ECO:0000313" key="3">
    <source>
        <dbReference type="Proteomes" id="UP000499080"/>
    </source>
</evidence>
<feature type="compositionally biased region" description="Basic and acidic residues" evidence="1">
    <location>
        <begin position="101"/>
        <end position="111"/>
    </location>
</feature>
<keyword evidence="3" id="KW-1185">Reference proteome</keyword>